<evidence type="ECO:0000256" key="4">
    <source>
        <dbReference type="ARBA" id="ARBA00022989"/>
    </source>
</evidence>
<evidence type="ECO:0000256" key="7">
    <source>
        <dbReference type="SAM" id="Phobius"/>
    </source>
</evidence>
<gene>
    <name evidence="8" type="primary">TNA1_2</name>
    <name evidence="8" type="ORF">LTR77_004636</name>
</gene>
<reference evidence="8 9" key="1">
    <citation type="submission" date="2023-08" db="EMBL/GenBank/DDBJ databases">
        <title>Black Yeasts Isolated from many extreme environments.</title>
        <authorList>
            <person name="Coleine C."/>
            <person name="Stajich J.E."/>
            <person name="Selbmann L."/>
        </authorList>
    </citation>
    <scope>NUCLEOTIDE SEQUENCE [LARGE SCALE GENOMIC DNA]</scope>
    <source>
        <strain evidence="8 9">CCFEE 5935</strain>
    </source>
</reference>
<dbReference type="PANTHER" id="PTHR43791:SF46">
    <property type="entry name" value="MAJOR FACILITATOR SUPERFAMILY (MFS) PROFILE DOMAIN-CONTAINING PROTEIN-RELATED"/>
    <property type="match status" value="1"/>
</dbReference>
<keyword evidence="5 7" id="KW-0472">Membrane</keyword>
<keyword evidence="9" id="KW-1185">Reference proteome</keyword>
<evidence type="ECO:0000256" key="1">
    <source>
        <dbReference type="ARBA" id="ARBA00004141"/>
    </source>
</evidence>
<feature type="transmembrane region" description="Helical" evidence="7">
    <location>
        <begin position="52"/>
        <end position="69"/>
    </location>
</feature>
<dbReference type="RefSeq" id="XP_064660519.1">
    <property type="nucleotide sequence ID" value="XM_064801889.1"/>
</dbReference>
<proteinExistence type="predicted"/>
<protein>
    <submittedName>
        <fullName evidence="8">High-affinity nicotinic acid transporter</fullName>
    </submittedName>
</protein>
<comment type="caution">
    <text evidence="8">The sequence shown here is derived from an EMBL/GenBank/DDBJ whole genome shotgun (WGS) entry which is preliminary data.</text>
</comment>
<dbReference type="GO" id="GO:0005886">
    <property type="term" value="C:plasma membrane"/>
    <property type="evidence" value="ECO:0007669"/>
    <property type="project" value="TreeGrafter"/>
</dbReference>
<sequence length="93" mass="10500">MRFYNNEKTETVSDYPPEDGYAGDAYSPNGDSDSEVVQCPPHTTERKLLMRIDLHVIPFLCIMYLLAFLDRINIGNANVFGLSEELGLEEGNK</sequence>
<feature type="compositionally biased region" description="Basic and acidic residues" evidence="6">
    <location>
        <begin position="1"/>
        <end position="11"/>
    </location>
</feature>
<evidence type="ECO:0000256" key="2">
    <source>
        <dbReference type="ARBA" id="ARBA00022448"/>
    </source>
</evidence>
<evidence type="ECO:0000256" key="3">
    <source>
        <dbReference type="ARBA" id="ARBA00022692"/>
    </source>
</evidence>
<evidence type="ECO:0000313" key="8">
    <source>
        <dbReference type="EMBL" id="KAK5171491.1"/>
    </source>
</evidence>
<dbReference type="EMBL" id="JAVRRT010000006">
    <property type="protein sequence ID" value="KAK5171491.1"/>
    <property type="molecule type" value="Genomic_DNA"/>
</dbReference>
<keyword evidence="3 7" id="KW-0812">Transmembrane</keyword>
<dbReference type="Proteomes" id="UP001337655">
    <property type="component" value="Unassembled WGS sequence"/>
</dbReference>
<evidence type="ECO:0000256" key="6">
    <source>
        <dbReference type="SAM" id="MobiDB-lite"/>
    </source>
</evidence>
<accession>A0AAV9PDB8</accession>
<evidence type="ECO:0000256" key="5">
    <source>
        <dbReference type="ARBA" id="ARBA00023136"/>
    </source>
</evidence>
<evidence type="ECO:0000313" key="9">
    <source>
        <dbReference type="Proteomes" id="UP001337655"/>
    </source>
</evidence>
<feature type="region of interest" description="Disordered" evidence="6">
    <location>
        <begin position="1"/>
        <end position="36"/>
    </location>
</feature>
<name>A0AAV9PDB8_9PEZI</name>
<dbReference type="GO" id="GO:0022857">
    <property type="term" value="F:transmembrane transporter activity"/>
    <property type="evidence" value="ECO:0007669"/>
    <property type="project" value="TreeGrafter"/>
</dbReference>
<dbReference type="PANTHER" id="PTHR43791">
    <property type="entry name" value="PERMEASE-RELATED"/>
    <property type="match status" value="1"/>
</dbReference>
<keyword evidence="4 7" id="KW-1133">Transmembrane helix</keyword>
<dbReference type="AlphaFoldDB" id="A0AAV9PDB8"/>
<organism evidence="8 9">
    <name type="scientific">Saxophila tyrrhenica</name>
    <dbReference type="NCBI Taxonomy" id="1690608"/>
    <lineage>
        <taxon>Eukaryota</taxon>
        <taxon>Fungi</taxon>
        <taxon>Dikarya</taxon>
        <taxon>Ascomycota</taxon>
        <taxon>Pezizomycotina</taxon>
        <taxon>Dothideomycetes</taxon>
        <taxon>Dothideomycetidae</taxon>
        <taxon>Mycosphaerellales</taxon>
        <taxon>Extremaceae</taxon>
        <taxon>Saxophila</taxon>
    </lineage>
</organism>
<dbReference type="GeneID" id="89925981"/>
<comment type="subcellular location">
    <subcellularLocation>
        <location evidence="1">Membrane</location>
        <topology evidence="1">Multi-pass membrane protein</topology>
    </subcellularLocation>
</comment>
<keyword evidence="2" id="KW-0813">Transport</keyword>